<protein>
    <submittedName>
        <fullName evidence="1">Uncharacterized protein</fullName>
    </submittedName>
</protein>
<evidence type="ECO:0000313" key="1">
    <source>
        <dbReference type="EMBL" id="OQD84168.1"/>
    </source>
</evidence>
<name>A0A1V6Q4H8_9EURO</name>
<proteinExistence type="predicted"/>
<gene>
    <name evidence="1" type="ORF">PENANT_c014G02478</name>
</gene>
<dbReference type="SUPFAM" id="SSF51735">
    <property type="entry name" value="NAD(P)-binding Rossmann-fold domains"/>
    <property type="match status" value="1"/>
</dbReference>
<dbReference type="STRING" id="416450.A0A1V6Q4H8"/>
<reference evidence="2" key="1">
    <citation type="journal article" date="2017" name="Nat. Microbiol.">
        <title>Global analysis of biosynthetic gene clusters reveals vast potential of secondary metabolite production in Penicillium species.</title>
        <authorList>
            <person name="Nielsen J.C."/>
            <person name="Grijseels S."/>
            <person name="Prigent S."/>
            <person name="Ji B."/>
            <person name="Dainat J."/>
            <person name="Nielsen K.F."/>
            <person name="Frisvad J.C."/>
            <person name="Workman M."/>
            <person name="Nielsen J."/>
        </authorList>
    </citation>
    <scope>NUCLEOTIDE SEQUENCE [LARGE SCALE GENOMIC DNA]</scope>
    <source>
        <strain evidence="2">IBT 31811</strain>
    </source>
</reference>
<organism evidence="1 2">
    <name type="scientific">Penicillium antarcticum</name>
    <dbReference type="NCBI Taxonomy" id="416450"/>
    <lineage>
        <taxon>Eukaryota</taxon>
        <taxon>Fungi</taxon>
        <taxon>Dikarya</taxon>
        <taxon>Ascomycota</taxon>
        <taxon>Pezizomycotina</taxon>
        <taxon>Eurotiomycetes</taxon>
        <taxon>Eurotiomycetidae</taxon>
        <taxon>Eurotiales</taxon>
        <taxon>Aspergillaceae</taxon>
        <taxon>Penicillium</taxon>
    </lineage>
</organism>
<dbReference type="EMBL" id="MDYN01000014">
    <property type="protein sequence ID" value="OQD84168.1"/>
    <property type="molecule type" value="Genomic_DNA"/>
</dbReference>
<evidence type="ECO:0000313" key="2">
    <source>
        <dbReference type="Proteomes" id="UP000191672"/>
    </source>
</evidence>
<dbReference type="AlphaFoldDB" id="A0A1V6Q4H8"/>
<keyword evidence="2" id="KW-1185">Reference proteome</keyword>
<dbReference type="InterPro" id="IPR036291">
    <property type="entry name" value="NAD(P)-bd_dom_sf"/>
</dbReference>
<accession>A0A1V6Q4H8</accession>
<comment type="caution">
    <text evidence="1">The sequence shown here is derived from an EMBL/GenBank/DDBJ whole genome shotgun (WGS) entry which is preliminary data.</text>
</comment>
<dbReference type="Proteomes" id="UP000191672">
    <property type="component" value="Unassembled WGS sequence"/>
</dbReference>
<sequence length="126" mass="13555">MNQSSNEDDISNSSYRLINLVNTEFGDTPTYSDLVYFHGVASDVTSSAMKVALVTASSAGLGTAIAKSLAPNMRVVNNYWSNAERAELIQKEMGIIAGSDKYADSNGKNQPRFASIRANLGNKESI</sequence>